<dbReference type="PANTHER" id="PTHR32282">
    <property type="entry name" value="BINDING PROTEIN TRANSPEPTIDASE, PUTATIVE-RELATED"/>
    <property type="match status" value="1"/>
</dbReference>
<dbReference type="InterPro" id="IPR012338">
    <property type="entry name" value="Beta-lactam/transpept-like"/>
</dbReference>
<dbReference type="GO" id="GO:0009002">
    <property type="term" value="F:serine-type D-Ala-D-Ala carboxypeptidase activity"/>
    <property type="evidence" value="ECO:0007669"/>
    <property type="project" value="UniProtKB-EC"/>
</dbReference>
<keyword evidence="2" id="KW-0645">Protease</keyword>
<dbReference type="Pfam" id="PF00912">
    <property type="entry name" value="Transgly"/>
    <property type="match status" value="1"/>
</dbReference>
<dbReference type="AlphaFoldDB" id="A0AAE3YRP5"/>
<evidence type="ECO:0000313" key="13">
    <source>
        <dbReference type="EMBL" id="MDR7276501.1"/>
    </source>
</evidence>
<dbReference type="GO" id="GO:0009252">
    <property type="term" value="P:peptidoglycan biosynthetic process"/>
    <property type="evidence" value="ECO:0007669"/>
    <property type="project" value="TreeGrafter"/>
</dbReference>
<evidence type="ECO:0000256" key="3">
    <source>
        <dbReference type="ARBA" id="ARBA00022676"/>
    </source>
</evidence>
<keyword evidence="1 13" id="KW-0121">Carboxypeptidase</keyword>
<keyword evidence="14" id="KW-1185">Reference proteome</keyword>
<comment type="catalytic activity">
    <reaction evidence="7">
        <text>Preferential cleavage: (Ac)2-L-Lys-D-Ala-|-D-Ala. Also transpeptidation of peptidyl-alanyl moieties that are N-acyl substituents of D-alanine.</text>
        <dbReference type="EC" id="3.4.16.4"/>
    </reaction>
</comment>
<comment type="caution">
    <text evidence="13">The sequence shown here is derived from an EMBL/GenBank/DDBJ whole genome shotgun (WGS) entry which is preliminary data.</text>
</comment>
<feature type="compositionally biased region" description="Gly residues" evidence="9">
    <location>
        <begin position="847"/>
        <end position="856"/>
    </location>
</feature>
<dbReference type="SUPFAM" id="SSF53955">
    <property type="entry name" value="Lysozyme-like"/>
    <property type="match status" value="1"/>
</dbReference>
<dbReference type="InterPro" id="IPR036950">
    <property type="entry name" value="PBP_transglycosylase"/>
</dbReference>
<keyword evidence="4" id="KW-0808">Transferase</keyword>
<gene>
    <name evidence="13" type="ORF">J2S41_003279</name>
</gene>
<dbReference type="Gene3D" id="3.40.710.10">
    <property type="entry name" value="DD-peptidase/beta-lactamase superfamily"/>
    <property type="match status" value="1"/>
</dbReference>
<feature type="compositionally biased region" description="Basic and acidic residues" evidence="9">
    <location>
        <begin position="536"/>
        <end position="552"/>
    </location>
</feature>
<sequence>MSGYGDSDRPDDWFGPSTPPRASGSARPGYPGASGPSSGSARPGYPGASGPSSGSARVPGATPGRAPVGGGPAVGGARVPGTARVPVSGSAPVSGRATPGAAGIRPVSPAGPAGSGPAGSGKGRRGRRAAGPLSPEAAKRARRRKIANWSIAAFAVVTLVAGVSIMGLTYAFDDIPDINTFEPETSTVVYADGSELTKLGAQNRTLVPAEKISPLVKHAVAAAEDQKFYEHSGIDLKGIARAAWNNISGGNTQGASTITQQYARHAAELTGINYNRKIREALLARKIEDRYEKDEIISLYLNAIYFGRGAHGVEAAAKAYFNKSVTAMPGEKDALTASEAAVLASVIKQPEPDPVTGHQGYDPHHNAEEAKIRWGYTLDNMVEAGWITSQERSEAAYPEKTLAEYDPKACQLQCLNDKPVGLIMEYVRAELAAMGITDWQQRPYKIQLSINPAVQKAAEEAASRKSESSPMHELPENHQAALVAIDPKTGQVLAYYGGDDGAGFDFAGLNGGHSPGSTAKMYTLAAALREGMSMESRWDSTIEKDEERDREISNAGRTPPACAKSCSLEEMTIRSWNSPFYMMTKEMGPEKVVEAARDAGIKSMWTNDGDEIDLTAVEPTAVAPSKFDVEVGFGQYPVKVIEHVNGLATLAAGGVHRQAHFVVGVERKNPATGAWVKVDGAEVKSEQAFEEEQVASLLEVLQKIPASSDGNDVSLDGGRPAFAKSGTWELGPSDPTANGDAWYLGATRQVATGVWVGTSGDRKALTNPDGEPIYGGQEPASIWKMFMDAVHAQLKLEVEQFPEGGPIGDPAKFANGLAVPETPVTSSAPPAPGNGGDPAGTPATPDGGAGNPGGPGGDEDDEPVTPTSPPPPPPSPTAGAPTSSPPPRGEEDE</sequence>
<dbReference type="RefSeq" id="WP_310368663.1">
    <property type="nucleotide sequence ID" value="NZ_JAVDYB010000001.1"/>
</dbReference>
<reference evidence="13" key="1">
    <citation type="submission" date="2023-07" db="EMBL/GenBank/DDBJ databases">
        <title>Sequencing the genomes of 1000 actinobacteria strains.</title>
        <authorList>
            <person name="Klenk H.-P."/>
        </authorList>
    </citation>
    <scope>NUCLEOTIDE SEQUENCE</scope>
    <source>
        <strain evidence="13">DSM 44707</strain>
    </source>
</reference>
<evidence type="ECO:0000256" key="8">
    <source>
        <dbReference type="ARBA" id="ARBA00049902"/>
    </source>
</evidence>
<dbReference type="InterPro" id="IPR001460">
    <property type="entry name" value="PCN-bd_Tpept"/>
</dbReference>
<evidence type="ECO:0000256" key="6">
    <source>
        <dbReference type="ARBA" id="ARBA00023268"/>
    </source>
</evidence>
<keyword evidence="10" id="KW-0812">Transmembrane</keyword>
<dbReference type="InterPro" id="IPR001264">
    <property type="entry name" value="Glyco_trans_51"/>
</dbReference>
<feature type="domain" description="Penicillin-binding protein transpeptidase" evidence="11">
    <location>
        <begin position="481"/>
        <end position="749"/>
    </location>
</feature>
<dbReference type="InterPro" id="IPR023346">
    <property type="entry name" value="Lysozyme-like_dom_sf"/>
</dbReference>
<feature type="compositionally biased region" description="Pro residues" evidence="9">
    <location>
        <begin position="866"/>
        <end position="876"/>
    </location>
</feature>
<keyword evidence="5" id="KW-0378">Hydrolase</keyword>
<proteinExistence type="predicted"/>
<dbReference type="InterPro" id="IPR050396">
    <property type="entry name" value="Glycosyltr_51/Transpeptidase"/>
</dbReference>
<protein>
    <submittedName>
        <fullName evidence="13">Membrane peptidoglycan carboxypeptidase</fullName>
    </submittedName>
</protein>
<keyword evidence="3" id="KW-0328">Glycosyltransferase</keyword>
<feature type="compositionally biased region" description="Low complexity" evidence="9">
    <location>
        <begin position="22"/>
        <end position="66"/>
    </location>
</feature>
<evidence type="ECO:0000256" key="4">
    <source>
        <dbReference type="ARBA" id="ARBA00022679"/>
    </source>
</evidence>
<evidence type="ECO:0000256" key="9">
    <source>
        <dbReference type="SAM" id="MobiDB-lite"/>
    </source>
</evidence>
<dbReference type="PANTHER" id="PTHR32282:SF34">
    <property type="entry name" value="PENICILLIN-BINDING PROTEIN 1A"/>
    <property type="match status" value="1"/>
</dbReference>
<dbReference type="Pfam" id="PF00905">
    <property type="entry name" value="Transpeptidase"/>
    <property type="match status" value="1"/>
</dbReference>
<feature type="region of interest" description="Disordered" evidence="9">
    <location>
        <begin position="536"/>
        <end position="561"/>
    </location>
</feature>
<accession>A0AAE3YRP5</accession>
<dbReference type="GO" id="GO:0008658">
    <property type="term" value="F:penicillin binding"/>
    <property type="evidence" value="ECO:0007669"/>
    <property type="project" value="InterPro"/>
</dbReference>
<evidence type="ECO:0000256" key="7">
    <source>
        <dbReference type="ARBA" id="ARBA00034000"/>
    </source>
</evidence>
<evidence type="ECO:0000256" key="5">
    <source>
        <dbReference type="ARBA" id="ARBA00022801"/>
    </source>
</evidence>
<dbReference type="Proteomes" id="UP001183643">
    <property type="component" value="Unassembled WGS sequence"/>
</dbReference>
<dbReference type="GO" id="GO:0030288">
    <property type="term" value="C:outer membrane-bounded periplasmic space"/>
    <property type="evidence" value="ECO:0007669"/>
    <property type="project" value="TreeGrafter"/>
</dbReference>
<dbReference type="EMBL" id="JAVDYB010000001">
    <property type="protein sequence ID" value="MDR7276501.1"/>
    <property type="molecule type" value="Genomic_DNA"/>
</dbReference>
<organism evidence="13 14">
    <name type="scientific">Catenuloplanes atrovinosus</name>
    <dbReference type="NCBI Taxonomy" id="137266"/>
    <lineage>
        <taxon>Bacteria</taxon>
        <taxon>Bacillati</taxon>
        <taxon>Actinomycetota</taxon>
        <taxon>Actinomycetes</taxon>
        <taxon>Micromonosporales</taxon>
        <taxon>Micromonosporaceae</taxon>
        <taxon>Catenuloplanes</taxon>
    </lineage>
</organism>
<name>A0AAE3YRP5_9ACTN</name>
<feature type="domain" description="Glycosyl transferase family 51" evidence="12">
    <location>
        <begin position="193"/>
        <end position="381"/>
    </location>
</feature>
<feature type="region of interest" description="Disordered" evidence="9">
    <location>
        <begin position="801"/>
        <end position="893"/>
    </location>
</feature>
<feature type="compositionally biased region" description="Low complexity" evidence="9">
    <location>
        <begin position="75"/>
        <end position="85"/>
    </location>
</feature>
<keyword evidence="6" id="KW-0511">Multifunctional enzyme</keyword>
<keyword evidence="10" id="KW-0472">Membrane</keyword>
<evidence type="ECO:0000259" key="11">
    <source>
        <dbReference type="Pfam" id="PF00905"/>
    </source>
</evidence>
<evidence type="ECO:0000256" key="1">
    <source>
        <dbReference type="ARBA" id="ARBA00022645"/>
    </source>
</evidence>
<feature type="compositionally biased region" description="Basic and acidic residues" evidence="9">
    <location>
        <begin position="1"/>
        <end position="12"/>
    </location>
</feature>
<evidence type="ECO:0000256" key="2">
    <source>
        <dbReference type="ARBA" id="ARBA00022670"/>
    </source>
</evidence>
<feature type="transmembrane region" description="Helical" evidence="10">
    <location>
        <begin position="149"/>
        <end position="172"/>
    </location>
</feature>
<comment type="catalytic activity">
    <reaction evidence="8">
        <text>[GlcNAc-(1-&gt;4)-Mur2Ac(oyl-L-Ala-gamma-D-Glu-L-Lys-D-Ala-D-Ala)](n)-di-trans,octa-cis-undecaprenyl diphosphate + beta-D-GlcNAc-(1-&gt;4)-Mur2Ac(oyl-L-Ala-gamma-D-Glu-L-Lys-D-Ala-D-Ala)-di-trans,octa-cis-undecaprenyl diphosphate = [GlcNAc-(1-&gt;4)-Mur2Ac(oyl-L-Ala-gamma-D-Glu-L-Lys-D-Ala-D-Ala)](n+1)-di-trans,octa-cis-undecaprenyl diphosphate + di-trans,octa-cis-undecaprenyl diphosphate + H(+)</text>
        <dbReference type="Rhea" id="RHEA:23708"/>
        <dbReference type="Rhea" id="RHEA-COMP:9602"/>
        <dbReference type="Rhea" id="RHEA-COMP:9603"/>
        <dbReference type="ChEBI" id="CHEBI:15378"/>
        <dbReference type="ChEBI" id="CHEBI:58405"/>
        <dbReference type="ChEBI" id="CHEBI:60033"/>
        <dbReference type="ChEBI" id="CHEBI:78435"/>
        <dbReference type="EC" id="2.4.99.28"/>
    </reaction>
</comment>
<keyword evidence="10" id="KW-1133">Transmembrane helix</keyword>
<dbReference type="SUPFAM" id="SSF56601">
    <property type="entry name" value="beta-lactamase/transpeptidase-like"/>
    <property type="match status" value="1"/>
</dbReference>
<evidence type="ECO:0000313" key="14">
    <source>
        <dbReference type="Proteomes" id="UP001183643"/>
    </source>
</evidence>
<dbReference type="Gene3D" id="1.10.3810.10">
    <property type="entry name" value="Biosynthetic peptidoglycan transglycosylase-like"/>
    <property type="match status" value="1"/>
</dbReference>
<dbReference type="GO" id="GO:0008955">
    <property type="term" value="F:peptidoglycan glycosyltransferase activity"/>
    <property type="evidence" value="ECO:0007669"/>
    <property type="project" value="UniProtKB-EC"/>
</dbReference>
<dbReference type="GO" id="GO:0006508">
    <property type="term" value="P:proteolysis"/>
    <property type="evidence" value="ECO:0007669"/>
    <property type="project" value="UniProtKB-KW"/>
</dbReference>
<evidence type="ECO:0000259" key="12">
    <source>
        <dbReference type="Pfam" id="PF00912"/>
    </source>
</evidence>
<feature type="region of interest" description="Disordered" evidence="9">
    <location>
        <begin position="1"/>
        <end position="138"/>
    </location>
</feature>
<evidence type="ECO:0000256" key="10">
    <source>
        <dbReference type="SAM" id="Phobius"/>
    </source>
</evidence>